<comment type="caution">
    <text evidence="7">The sequence shown here is derived from an EMBL/GenBank/DDBJ whole genome shotgun (WGS) entry which is preliminary data.</text>
</comment>
<dbReference type="GO" id="GO:0005634">
    <property type="term" value="C:nucleus"/>
    <property type="evidence" value="ECO:0007669"/>
    <property type="project" value="UniProtKB-SubCell"/>
</dbReference>
<organism evidence="7 8">
    <name type="scientific">Nepenthes gracilis</name>
    <name type="common">Slender pitcher plant</name>
    <dbReference type="NCBI Taxonomy" id="150966"/>
    <lineage>
        <taxon>Eukaryota</taxon>
        <taxon>Viridiplantae</taxon>
        <taxon>Streptophyta</taxon>
        <taxon>Embryophyta</taxon>
        <taxon>Tracheophyta</taxon>
        <taxon>Spermatophyta</taxon>
        <taxon>Magnoliopsida</taxon>
        <taxon>eudicotyledons</taxon>
        <taxon>Gunneridae</taxon>
        <taxon>Pentapetalae</taxon>
        <taxon>Caryophyllales</taxon>
        <taxon>Nepenthaceae</taxon>
        <taxon>Nepenthes</taxon>
    </lineage>
</organism>
<evidence type="ECO:0000256" key="3">
    <source>
        <dbReference type="ARBA" id="ARBA00023163"/>
    </source>
</evidence>
<dbReference type="FunFam" id="4.10.280.10:FF:000002">
    <property type="entry name" value="Basic helix-loop-helix transcription factor"/>
    <property type="match status" value="1"/>
</dbReference>
<evidence type="ECO:0000256" key="4">
    <source>
        <dbReference type="ARBA" id="ARBA00023242"/>
    </source>
</evidence>
<accession>A0AAD3S2K3</accession>
<dbReference type="Proteomes" id="UP001279734">
    <property type="component" value="Unassembled WGS sequence"/>
</dbReference>
<dbReference type="CDD" id="cd18919">
    <property type="entry name" value="bHLH_AtBPE_like"/>
    <property type="match status" value="1"/>
</dbReference>
<dbReference type="GO" id="GO:0046983">
    <property type="term" value="F:protein dimerization activity"/>
    <property type="evidence" value="ECO:0007669"/>
    <property type="project" value="InterPro"/>
</dbReference>
<dbReference type="AlphaFoldDB" id="A0AAD3S2K3"/>
<dbReference type="InterPro" id="IPR011598">
    <property type="entry name" value="bHLH_dom"/>
</dbReference>
<proteinExistence type="predicted"/>
<keyword evidence="3" id="KW-0804">Transcription</keyword>
<evidence type="ECO:0000256" key="1">
    <source>
        <dbReference type="ARBA" id="ARBA00004123"/>
    </source>
</evidence>
<dbReference type="Pfam" id="PF00010">
    <property type="entry name" value="HLH"/>
    <property type="match status" value="1"/>
</dbReference>
<dbReference type="SMART" id="SM00353">
    <property type="entry name" value="HLH"/>
    <property type="match status" value="1"/>
</dbReference>
<name>A0AAD3S2K3_NEPGR</name>
<dbReference type="Gene3D" id="4.10.280.10">
    <property type="entry name" value="Helix-loop-helix DNA-binding domain"/>
    <property type="match status" value="1"/>
</dbReference>
<feature type="compositionally biased region" description="Basic and acidic residues" evidence="5">
    <location>
        <begin position="206"/>
        <end position="244"/>
    </location>
</feature>
<dbReference type="GO" id="GO:0003700">
    <property type="term" value="F:DNA-binding transcription factor activity"/>
    <property type="evidence" value="ECO:0007669"/>
    <property type="project" value="TreeGrafter"/>
</dbReference>
<evidence type="ECO:0000256" key="5">
    <source>
        <dbReference type="SAM" id="MobiDB-lite"/>
    </source>
</evidence>
<comment type="subcellular location">
    <subcellularLocation>
        <location evidence="1">Nucleus</location>
    </subcellularLocation>
</comment>
<dbReference type="SUPFAM" id="SSF47459">
    <property type="entry name" value="HLH, helix-loop-helix DNA-binding domain"/>
    <property type="match status" value="1"/>
</dbReference>
<dbReference type="PANTHER" id="PTHR12565">
    <property type="entry name" value="STEROL REGULATORY ELEMENT-BINDING PROTEIN"/>
    <property type="match status" value="1"/>
</dbReference>
<dbReference type="PANTHER" id="PTHR12565:SF184">
    <property type="entry name" value="BHLH TRANSCRIPTION FACTOR"/>
    <property type="match status" value="1"/>
</dbReference>
<feature type="domain" description="BHLH" evidence="6">
    <location>
        <begin position="256"/>
        <end position="306"/>
    </location>
</feature>
<evidence type="ECO:0000259" key="6">
    <source>
        <dbReference type="PROSITE" id="PS50888"/>
    </source>
</evidence>
<dbReference type="InterPro" id="IPR036638">
    <property type="entry name" value="HLH_DNA-bd_sf"/>
</dbReference>
<feature type="region of interest" description="Disordered" evidence="5">
    <location>
        <begin position="176"/>
        <end position="245"/>
    </location>
</feature>
<dbReference type="InterPro" id="IPR024097">
    <property type="entry name" value="bHLH_ZIP_TF"/>
</dbReference>
<reference evidence="7" key="1">
    <citation type="submission" date="2023-05" db="EMBL/GenBank/DDBJ databases">
        <title>Nepenthes gracilis genome sequencing.</title>
        <authorList>
            <person name="Fukushima K."/>
        </authorList>
    </citation>
    <scope>NUCLEOTIDE SEQUENCE</scope>
    <source>
        <strain evidence="7">SING2019-196</strain>
    </source>
</reference>
<keyword evidence="2" id="KW-0805">Transcription regulation</keyword>
<dbReference type="PROSITE" id="PS50888">
    <property type="entry name" value="BHLH"/>
    <property type="match status" value="1"/>
</dbReference>
<keyword evidence="8" id="KW-1185">Reference proteome</keyword>
<sequence length="411" mass="44313">MDDNGSGQLGFQNISERMLNCPSSGLNNALPEKVAGMATSSMAMFKSPHGGEPPYGSDWGPIVSMSHSENFGGSSMASYGGFANPSNPILLENRGMSNRSHLVHYPADPNRTEISPKLSVFGSGNFSQMINSFCLTGYGQTSDAIGPPNYASNKSGGIDNDSIDAAQAHGDFHISEERVVGASPNGKRKASDPSSLLDPNENAEGDSEKDLSGETSEQKEVFEKKQKIKQNSEAKQKEAKDDPKANYIHVRARRGQATNSHSLAERVRREKISERMRLLQELVPGCNKITGKAVMLDEIINYVQSLQQQVEFLSMKLATVNPELNFAIDQILSKDILQARGGGTSIVGFNSGMSSTHPYSQGFHLGGVLGVSTTTSQYHPIPQAIWDSDLQTVLHTGFDSNPTVGSSETEL</sequence>
<keyword evidence="4" id="KW-0539">Nucleus</keyword>
<evidence type="ECO:0000256" key="2">
    <source>
        <dbReference type="ARBA" id="ARBA00023015"/>
    </source>
</evidence>
<gene>
    <name evidence="7" type="ORF">Nepgr_005045</name>
</gene>
<evidence type="ECO:0000313" key="7">
    <source>
        <dbReference type="EMBL" id="GMH03206.1"/>
    </source>
</evidence>
<protein>
    <recommendedName>
        <fullName evidence="6">BHLH domain-containing protein</fullName>
    </recommendedName>
</protein>
<evidence type="ECO:0000313" key="8">
    <source>
        <dbReference type="Proteomes" id="UP001279734"/>
    </source>
</evidence>
<dbReference type="EMBL" id="BSYO01000004">
    <property type="protein sequence ID" value="GMH03206.1"/>
    <property type="molecule type" value="Genomic_DNA"/>
</dbReference>